<comment type="caution">
    <text evidence="2">The sequence shown here is derived from an EMBL/GenBank/DDBJ whole genome shotgun (WGS) entry which is preliminary data.</text>
</comment>
<evidence type="ECO:0000256" key="1">
    <source>
        <dbReference type="SAM" id="SignalP"/>
    </source>
</evidence>
<sequence>MKYNKWFSGLMMLLIVCLADACSDKKITNHETIKKFYDIKNIEYYYLDHDSIKNDLCFQFVPSKKGIIINTRLLSEETDDVKCIGKKPNSHQFLHILRLSLKSASQKYNFRRLESITMSSLAYPKLAAEYAKNYQRIAKNPLHPTQEEIEKAVAETSLRQDLNEIFSSYKIKVTNIERLPDYKSIIVNKSKYINSCDKDATVTYPSELFDDAFIIHLKRW</sequence>
<dbReference type="Proteomes" id="UP000887043">
    <property type="component" value="Unassembled WGS sequence"/>
</dbReference>
<dbReference type="EMBL" id="BPTR01000001">
    <property type="protein sequence ID" value="GJG28258.1"/>
    <property type="molecule type" value="Genomic_DNA"/>
</dbReference>
<feature type="chain" id="PRO_5041334259" description="Lipoprotein" evidence="1">
    <location>
        <begin position="22"/>
        <end position="220"/>
    </location>
</feature>
<keyword evidence="1" id="KW-0732">Signal</keyword>
<dbReference type="AlphaFoldDB" id="A0AA37HYT2"/>
<proteinExistence type="predicted"/>
<name>A0AA37HYT2_SEGBR</name>
<protein>
    <recommendedName>
        <fullName evidence="4">Lipoprotein</fullName>
    </recommendedName>
</protein>
<accession>A0AA37HYT2</accession>
<evidence type="ECO:0000313" key="2">
    <source>
        <dbReference type="EMBL" id="GJG28258.1"/>
    </source>
</evidence>
<organism evidence="2 3">
    <name type="scientific">Segatella bryantii</name>
    <name type="common">Prevotella bryantii</name>
    <dbReference type="NCBI Taxonomy" id="77095"/>
    <lineage>
        <taxon>Bacteria</taxon>
        <taxon>Pseudomonadati</taxon>
        <taxon>Bacteroidota</taxon>
        <taxon>Bacteroidia</taxon>
        <taxon>Bacteroidales</taxon>
        <taxon>Prevotellaceae</taxon>
        <taxon>Segatella</taxon>
    </lineage>
</organism>
<dbReference type="RefSeq" id="WP_006281895.1">
    <property type="nucleotide sequence ID" value="NZ_BPTR01000001.1"/>
</dbReference>
<evidence type="ECO:0008006" key="4">
    <source>
        <dbReference type="Google" id="ProtNLM"/>
    </source>
</evidence>
<gene>
    <name evidence="2" type="ORF">PRRU23_19580</name>
</gene>
<evidence type="ECO:0000313" key="3">
    <source>
        <dbReference type="Proteomes" id="UP000887043"/>
    </source>
</evidence>
<reference evidence="2" key="1">
    <citation type="submission" date="2021-08" db="EMBL/GenBank/DDBJ databases">
        <title>Prevotella lacticifex sp. nov., isolated from rumen of cow.</title>
        <authorList>
            <person name="Shinkai T."/>
            <person name="Ikeyama N."/>
            <person name="Kumagai M."/>
            <person name="Ohmori H."/>
            <person name="Sakamoto M."/>
            <person name="Ohkuma M."/>
            <person name="Mitsumori M."/>
        </authorList>
    </citation>
    <scope>NUCLEOTIDE SEQUENCE</scope>
    <source>
        <strain evidence="2">DSM 11371</strain>
    </source>
</reference>
<feature type="signal peptide" evidence="1">
    <location>
        <begin position="1"/>
        <end position="21"/>
    </location>
</feature>